<evidence type="ECO:0000313" key="5">
    <source>
        <dbReference type="WBParaSite" id="TCLT_0000939401-mRNA-1"/>
    </source>
</evidence>
<dbReference type="PROSITE" id="PS50211">
    <property type="entry name" value="DENN"/>
    <property type="match status" value="1"/>
</dbReference>
<dbReference type="GO" id="GO:0005737">
    <property type="term" value="C:cytoplasm"/>
    <property type="evidence" value="ECO:0007669"/>
    <property type="project" value="TreeGrafter"/>
</dbReference>
<comment type="similarity">
    <text evidence="1">Belongs to the AVL9 family.</text>
</comment>
<keyword evidence="4" id="KW-1185">Reference proteome</keyword>
<organism evidence="5">
    <name type="scientific">Thelazia callipaeda</name>
    <name type="common">Oriental eyeworm</name>
    <name type="synonym">Parasitic nematode</name>
    <dbReference type="NCBI Taxonomy" id="103827"/>
    <lineage>
        <taxon>Eukaryota</taxon>
        <taxon>Metazoa</taxon>
        <taxon>Ecdysozoa</taxon>
        <taxon>Nematoda</taxon>
        <taxon>Chromadorea</taxon>
        <taxon>Rhabditida</taxon>
        <taxon>Spirurina</taxon>
        <taxon>Spiruromorpha</taxon>
        <taxon>Thelazioidea</taxon>
        <taxon>Thelaziidae</taxon>
        <taxon>Thelazia</taxon>
    </lineage>
</organism>
<dbReference type="WBParaSite" id="TCLT_0000939401-mRNA-1">
    <property type="protein sequence ID" value="TCLT_0000939401-mRNA-1"/>
    <property type="gene ID" value="TCLT_0000939401"/>
</dbReference>
<name>A0A0N5D8G2_THECL</name>
<gene>
    <name evidence="3" type="ORF">TCLT_LOCUS9383</name>
</gene>
<dbReference type="InterPro" id="IPR037516">
    <property type="entry name" value="Tripartite_DENN"/>
</dbReference>
<reference evidence="5" key="1">
    <citation type="submission" date="2016-03" db="UniProtKB">
        <authorList>
            <consortium name="WormBaseParasite"/>
        </authorList>
    </citation>
    <scope>IDENTIFICATION</scope>
</reference>
<dbReference type="AlphaFoldDB" id="A0A0N5D8G2"/>
<sequence>MVSSILYVAVVGFHHKRGCQVEFCYPPLANNEGELPVAWQDLPSLALPDGAHNVDNDVIYFLLPSLDDPNLSVFGVSCFRQISAEDLLYKSSDVTRCTVQKSVCVLSRVPLFGALTAKLQLITKAYFNERDFAKVEVLSQMYENLCDMFPNVETDEQAAVMGMYSHLSHYHMDTSKICSSRFGDRKEIADISVQSLVTTFKHRVLVLFKLLLLEKKVVFYISPVFQLSQLMVALISLFPRLVEKGLFHAASYNRSSVNLSTEDKRFHRQEIEMEMGNDTLKVESAVEDGKSTIYFNLELNERNKEKFVETTDEVMGRMTETQLSSDVNAGCSLDVLRNQFLDTDSYGFPLSIFTKGSLFHPYLSICHLDMIRSDNTRAHCIGATNALFVQRRDLLDAIVTVDENGDGYIDIMNANLKRALTLTAADLRFIDFVSKEVEINAQSPSWEGSDDWIRLQMRAYLLSLIATVRADLKCSLGDFNESFIEEWKMTNNYRIWSSGEYPDLASTVPRQHFILISHPFTGTIGISDVLLRVEHSVGGSESGRRVASAVANTGKYFSDTSSKMRTSFTSWFKGNTRRAE</sequence>
<accession>A0A0N5D8G2</accession>
<dbReference type="OMA" id="IRTQFRV"/>
<dbReference type="Proteomes" id="UP000276776">
    <property type="component" value="Unassembled WGS sequence"/>
</dbReference>
<dbReference type="PANTHER" id="PTHR31017:SF1">
    <property type="entry name" value="LATE SECRETORY PATHWAY PROTEIN AVL9 HOMOLOG"/>
    <property type="match status" value="1"/>
</dbReference>
<dbReference type="EMBL" id="UYYF01004786">
    <property type="protein sequence ID" value="VDN07012.1"/>
    <property type="molecule type" value="Genomic_DNA"/>
</dbReference>
<proteinExistence type="inferred from homology"/>
<dbReference type="PANTHER" id="PTHR31017">
    <property type="entry name" value="LATE SECRETORY PATHWAY PROTEIN AVL9-RELATED"/>
    <property type="match status" value="1"/>
</dbReference>
<dbReference type="OrthoDB" id="26278at2759"/>
<dbReference type="Pfam" id="PF09794">
    <property type="entry name" value="Avl9"/>
    <property type="match status" value="1"/>
</dbReference>
<evidence type="ECO:0000256" key="1">
    <source>
        <dbReference type="ARBA" id="ARBA00038178"/>
    </source>
</evidence>
<protein>
    <submittedName>
        <fullName evidence="5">UDENN domain-containing protein</fullName>
    </submittedName>
</protein>
<evidence type="ECO:0000259" key="2">
    <source>
        <dbReference type="PROSITE" id="PS50211"/>
    </source>
</evidence>
<evidence type="ECO:0000313" key="4">
    <source>
        <dbReference type="Proteomes" id="UP000276776"/>
    </source>
</evidence>
<dbReference type="InterPro" id="IPR018307">
    <property type="entry name" value="ABL9/DENND6_dom"/>
</dbReference>
<dbReference type="InterPro" id="IPR051731">
    <property type="entry name" value="DENND11/AVL9_GEFs"/>
</dbReference>
<reference evidence="3 4" key="2">
    <citation type="submission" date="2018-11" db="EMBL/GenBank/DDBJ databases">
        <authorList>
            <consortium name="Pathogen Informatics"/>
        </authorList>
    </citation>
    <scope>NUCLEOTIDE SEQUENCE [LARGE SCALE GENOMIC DNA]</scope>
</reference>
<feature type="domain" description="UDENN" evidence="2">
    <location>
        <begin position="6"/>
        <end position="459"/>
    </location>
</feature>
<evidence type="ECO:0000313" key="3">
    <source>
        <dbReference type="EMBL" id="VDN07012.1"/>
    </source>
</evidence>